<reference evidence="2" key="2">
    <citation type="submission" date="2014-03" db="EMBL/GenBank/DDBJ databases">
        <title>Candidatus Competibacter-lineage genomes retrieved from metagenomes reveal functional metabolic diversity.</title>
        <authorList>
            <person name="McIlroy S.J."/>
            <person name="Albertsen M."/>
            <person name="Andresen E.K."/>
            <person name="Saunders A.M."/>
            <person name="Kristiansen R."/>
            <person name="Stokholm-Bjerregaard M."/>
            <person name="Nielsen K.L."/>
            <person name="Nielsen P.H."/>
        </authorList>
    </citation>
    <scope>NUCLEOTIDE SEQUENCE</scope>
    <source>
        <strain evidence="2">Run_A_D11</strain>
    </source>
</reference>
<dbReference type="InterPro" id="IPR012349">
    <property type="entry name" value="Split_barrel_FMN-bd"/>
</dbReference>
<dbReference type="Proteomes" id="UP000035760">
    <property type="component" value="Unassembled WGS sequence"/>
</dbReference>
<name>W6MCD9_9GAMM</name>
<accession>W6MCD9</accession>
<dbReference type="AlphaFoldDB" id="W6MCD9"/>
<dbReference type="InterPro" id="IPR011576">
    <property type="entry name" value="Pyridox_Oxase_N"/>
</dbReference>
<dbReference type="GO" id="GO:0005737">
    <property type="term" value="C:cytoplasm"/>
    <property type="evidence" value="ECO:0007669"/>
    <property type="project" value="UniProtKB-ARBA"/>
</dbReference>
<dbReference type="InterPro" id="IPR014419">
    <property type="entry name" value="HutZ"/>
</dbReference>
<dbReference type="EMBL" id="CBTJ020000088">
    <property type="protein sequence ID" value="CDI03990.1"/>
    <property type="molecule type" value="Genomic_DNA"/>
</dbReference>
<evidence type="ECO:0000313" key="2">
    <source>
        <dbReference type="EMBL" id="CDI03990.1"/>
    </source>
</evidence>
<organism evidence="2 3">
    <name type="scientific">Candidatus Competibacter denitrificans Run_A_D11</name>
    <dbReference type="NCBI Taxonomy" id="1400863"/>
    <lineage>
        <taxon>Bacteria</taxon>
        <taxon>Pseudomonadati</taxon>
        <taxon>Pseudomonadota</taxon>
        <taxon>Gammaproteobacteria</taxon>
        <taxon>Candidatus Competibacteraceae</taxon>
        <taxon>Candidatus Competibacter</taxon>
    </lineage>
</organism>
<protein>
    <submittedName>
        <fullName evidence="2">Pyridoxamine 5'-phosphate oxidase-related, FMN-binding</fullName>
    </submittedName>
</protein>
<dbReference type="SUPFAM" id="SSF50475">
    <property type="entry name" value="FMN-binding split barrel"/>
    <property type="match status" value="1"/>
</dbReference>
<gene>
    <name evidence="2" type="ORF">BN873_770023</name>
</gene>
<proteinExistence type="predicted"/>
<keyword evidence="3" id="KW-1185">Reference proteome</keyword>
<dbReference type="RefSeq" id="WP_048675499.1">
    <property type="nucleotide sequence ID" value="NZ_CBTJ020000088.1"/>
</dbReference>
<dbReference type="Gene3D" id="2.30.110.10">
    <property type="entry name" value="Electron Transport, Fmn-binding Protein, Chain A"/>
    <property type="match status" value="1"/>
</dbReference>
<feature type="domain" description="Pyridoxamine 5'-phosphate oxidase N-terminal" evidence="1">
    <location>
        <begin position="8"/>
        <end position="137"/>
    </location>
</feature>
<dbReference type="PIRSF" id="PIRSF004633">
    <property type="entry name" value="UCP_PLP_oxd"/>
    <property type="match status" value="1"/>
</dbReference>
<dbReference type="Pfam" id="PF01243">
    <property type="entry name" value="PNPOx_N"/>
    <property type="match status" value="1"/>
</dbReference>
<dbReference type="PANTHER" id="PTHR13343:SF17">
    <property type="entry name" value="CELLULAR REPRESSOR OF E1A-STIMULATED GENES, ISOFORM A"/>
    <property type="match status" value="1"/>
</dbReference>
<evidence type="ECO:0000259" key="1">
    <source>
        <dbReference type="Pfam" id="PF01243"/>
    </source>
</evidence>
<dbReference type="OrthoDB" id="9776211at2"/>
<sequence>MNLQEQRALASLIRSQRWAALATQGPNGPEASWVAYAPEPSFEGFLLHVSTLAAHTRNLLADPRAGLGISAPEQTGEDPQTLARLTIQGTVTALAKDTEAYQEAVRLYQTWLPASAPRFEFSDFLLLRLTPLRVRFVGGFARAYTLDVTSLRAAAQRTN</sequence>
<evidence type="ECO:0000313" key="3">
    <source>
        <dbReference type="Proteomes" id="UP000035760"/>
    </source>
</evidence>
<comment type="caution">
    <text evidence="2">The sequence shown here is derived from an EMBL/GenBank/DDBJ whole genome shotgun (WGS) entry which is preliminary data.</text>
</comment>
<reference evidence="2" key="1">
    <citation type="submission" date="2013-07" db="EMBL/GenBank/DDBJ databases">
        <authorList>
            <person name="McIlroy S."/>
        </authorList>
    </citation>
    <scope>NUCLEOTIDE SEQUENCE [LARGE SCALE GENOMIC DNA]</scope>
    <source>
        <strain evidence="2">Run_A_D11</strain>
    </source>
</reference>
<dbReference type="PANTHER" id="PTHR13343">
    <property type="entry name" value="CREG1 PROTEIN"/>
    <property type="match status" value="1"/>
</dbReference>
<dbReference type="STRING" id="1400863.BN873_770023"/>